<keyword evidence="1" id="KW-0472">Membrane</keyword>
<evidence type="ECO:0000313" key="2">
    <source>
        <dbReference type="EMBL" id="MBU4692202.1"/>
    </source>
</evidence>
<proteinExistence type="predicted"/>
<keyword evidence="1" id="KW-1133">Transmembrane helix</keyword>
<accession>A0ABS6DQJ9</accession>
<comment type="caution">
    <text evidence="2">The sequence shown here is derived from an EMBL/GenBank/DDBJ whole genome shotgun (WGS) entry which is preliminary data.</text>
</comment>
<keyword evidence="1" id="KW-0812">Transmembrane</keyword>
<sequence>MIKGQLRKPPTQSLVVTYLVFSAFILFFIIISSIIINNTKSILALLISSQSFKDFVMFLANTTNLTGNTIREFLLVISIMFIPFWLVIWISVGYGYLSLASDNVFINLYNDHIEFKRGIFSSVKNYKLDEIEYIRPKKDETLYLQL</sequence>
<name>A0ABS6DQJ9_9MOLU</name>
<keyword evidence="3" id="KW-1185">Reference proteome</keyword>
<feature type="transmembrane region" description="Helical" evidence="1">
    <location>
        <begin position="12"/>
        <end position="36"/>
    </location>
</feature>
<feature type="transmembrane region" description="Helical" evidence="1">
    <location>
        <begin position="73"/>
        <end position="97"/>
    </location>
</feature>
<organism evidence="2 3">
    <name type="scientific">Mycoplasma zalophi</name>
    <dbReference type="NCBI Taxonomy" id="191287"/>
    <lineage>
        <taxon>Bacteria</taxon>
        <taxon>Bacillati</taxon>
        <taxon>Mycoplasmatota</taxon>
        <taxon>Mollicutes</taxon>
        <taxon>Mycoplasmataceae</taxon>
        <taxon>Mycoplasma</taxon>
    </lineage>
</organism>
<evidence type="ECO:0000313" key="3">
    <source>
        <dbReference type="Proteomes" id="UP000718793"/>
    </source>
</evidence>
<dbReference type="EMBL" id="JAHMHH010000001">
    <property type="protein sequence ID" value="MBU4692202.1"/>
    <property type="molecule type" value="Genomic_DNA"/>
</dbReference>
<evidence type="ECO:0000256" key="1">
    <source>
        <dbReference type="SAM" id="Phobius"/>
    </source>
</evidence>
<protein>
    <submittedName>
        <fullName evidence="2">Uncharacterized protein</fullName>
    </submittedName>
</protein>
<gene>
    <name evidence="2" type="ORF">KQ875_01155</name>
</gene>
<dbReference type="Proteomes" id="UP000718793">
    <property type="component" value="Unassembled WGS sequence"/>
</dbReference>
<dbReference type="RefSeq" id="WP_216488564.1">
    <property type="nucleotide sequence ID" value="NZ_JAHMHH010000001.1"/>
</dbReference>
<reference evidence="2" key="1">
    <citation type="submission" date="2021-06" db="EMBL/GenBank/DDBJ databases">
        <title>Novel Mycoplasma species detected in California sea lions (Zalophus californianus) from the USA.</title>
        <authorList>
            <person name="Volokhov D.V."/>
            <person name="Furtak V.A."/>
            <person name="Zagorodnyaya T.A."/>
        </authorList>
    </citation>
    <scope>NUCLEOTIDE SEQUENCE [LARGE SCALE GENOMIC DNA]</scope>
    <source>
        <strain evidence="2">CSL 5346</strain>
    </source>
</reference>